<feature type="domain" description="Helicase ATP-binding" evidence="16">
    <location>
        <begin position="309"/>
        <end position="476"/>
    </location>
</feature>
<dbReference type="GO" id="GO:0016787">
    <property type="term" value="F:hydrolase activity"/>
    <property type="evidence" value="ECO:0007669"/>
    <property type="project" value="UniProtKB-KW"/>
</dbReference>
<feature type="region of interest" description="Disordered" evidence="14">
    <location>
        <begin position="1"/>
        <end position="34"/>
    </location>
</feature>
<dbReference type="FunFam" id="3.40.50.300:FF:000526">
    <property type="entry name" value="DExH-box ATP-dependent RNA helicase DExH3"/>
    <property type="match status" value="1"/>
</dbReference>
<dbReference type="Pfam" id="PF07717">
    <property type="entry name" value="OB_NTP_bind"/>
    <property type="match status" value="1"/>
</dbReference>
<dbReference type="Proteomes" id="UP001152797">
    <property type="component" value="Unassembled WGS sequence"/>
</dbReference>
<keyword evidence="5" id="KW-0547">Nucleotide-binding</keyword>
<evidence type="ECO:0000259" key="15">
    <source>
        <dbReference type="PROSITE" id="PS50902"/>
    </source>
</evidence>
<feature type="compositionally biased region" description="Acidic residues" evidence="14">
    <location>
        <begin position="71"/>
        <end position="85"/>
    </location>
</feature>
<dbReference type="GO" id="GO:0010181">
    <property type="term" value="F:FMN binding"/>
    <property type="evidence" value="ECO:0007669"/>
    <property type="project" value="InterPro"/>
</dbReference>
<dbReference type="InterPro" id="IPR017938">
    <property type="entry name" value="Riboflavin_synthase-like_b-brl"/>
</dbReference>
<comment type="cofactor">
    <cofactor evidence="1">
        <name>FMN</name>
        <dbReference type="ChEBI" id="CHEBI:58210"/>
    </cofactor>
</comment>
<keyword evidence="4" id="KW-0288">FMN</keyword>
<keyword evidence="8" id="KW-0274">FAD</keyword>
<comment type="cofactor">
    <cofactor evidence="2">
        <name>FAD</name>
        <dbReference type="ChEBI" id="CHEBI:57692"/>
    </cofactor>
</comment>
<dbReference type="Gene3D" id="3.40.50.300">
    <property type="entry name" value="P-loop containing nucleotide triphosphate hydrolases"/>
    <property type="match status" value="3"/>
</dbReference>
<dbReference type="EMBL" id="CAMXCT030002450">
    <property type="protein sequence ID" value="CAL4785563.1"/>
    <property type="molecule type" value="Genomic_DNA"/>
</dbReference>
<keyword evidence="12" id="KW-0560">Oxidoreductase</keyword>
<dbReference type="PANTHER" id="PTHR18934:SF99">
    <property type="entry name" value="ATP-DEPENDENT RNA HELICASE DHX37-RELATED"/>
    <property type="match status" value="1"/>
</dbReference>
<dbReference type="SUPFAM" id="SSF63380">
    <property type="entry name" value="Riboflavin synthase domain-like"/>
    <property type="match status" value="1"/>
</dbReference>
<accession>A0A9P1CVP4</accession>
<protein>
    <submittedName>
        <fullName evidence="19">NADPH-dependent diflavin oxidoreductase 1</fullName>
    </submittedName>
</protein>
<dbReference type="OrthoDB" id="1856718at2759"/>
<dbReference type="InterPro" id="IPR011709">
    <property type="entry name" value="DEAD-box_helicase_OB_fold"/>
</dbReference>
<evidence type="ECO:0000259" key="16">
    <source>
        <dbReference type="PROSITE" id="PS51192"/>
    </source>
</evidence>
<dbReference type="Gene3D" id="1.20.120.1080">
    <property type="match status" value="1"/>
</dbReference>
<dbReference type="Gene3D" id="3.40.50.360">
    <property type="match status" value="1"/>
</dbReference>
<dbReference type="InterPro" id="IPR001433">
    <property type="entry name" value="OxRdtase_FAD/NAD-bd"/>
</dbReference>
<dbReference type="Pfam" id="PF00667">
    <property type="entry name" value="FAD_binding_1"/>
    <property type="match status" value="1"/>
</dbReference>
<dbReference type="InterPro" id="IPR048333">
    <property type="entry name" value="HA2_WH"/>
</dbReference>
<dbReference type="InterPro" id="IPR007502">
    <property type="entry name" value="Helicase-assoc_dom"/>
</dbReference>
<dbReference type="SMART" id="SM00487">
    <property type="entry name" value="DEXDc"/>
    <property type="match status" value="1"/>
</dbReference>
<name>A0A9P1CVP4_9DINO</name>
<evidence type="ECO:0000313" key="20">
    <source>
        <dbReference type="Proteomes" id="UP001152797"/>
    </source>
</evidence>
<dbReference type="SUPFAM" id="SSF52218">
    <property type="entry name" value="Flavoproteins"/>
    <property type="match status" value="1"/>
</dbReference>
<dbReference type="Gene3D" id="1.20.990.10">
    <property type="entry name" value="NADPH-cytochrome p450 Reductase, Chain A, domain 3"/>
    <property type="match status" value="1"/>
</dbReference>
<dbReference type="InterPro" id="IPR008254">
    <property type="entry name" value="Flavodoxin/NO_synth"/>
</dbReference>
<keyword evidence="7" id="KW-0347">Helicase</keyword>
<evidence type="ECO:0000256" key="10">
    <source>
        <dbReference type="ARBA" id="ARBA00022857"/>
    </source>
</evidence>
<dbReference type="InterPro" id="IPR029039">
    <property type="entry name" value="Flavoprotein-like_sf"/>
</dbReference>
<dbReference type="EMBL" id="CAMXCT010002450">
    <property type="protein sequence ID" value="CAI3998251.1"/>
    <property type="molecule type" value="Genomic_DNA"/>
</dbReference>
<dbReference type="InterPro" id="IPR001094">
    <property type="entry name" value="Flavdoxin-like"/>
</dbReference>
<evidence type="ECO:0000256" key="8">
    <source>
        <dbReference type="ARBA" id="ARBA00022827"/>
    </source>
</evidence>
<dbReference type="InterPro" id="IPR014001">
    <property type="entry name" value="Helicase_ATP-bd"/>
</dbReference>
<organism evidence="18">
    <name type="scientific">Cladocopium goreaui</name>
    <dbReference type="NCBI Taxonomy" id="2562237"/>
    <lineage>
        <taxon>Eukaryota</taxon>
        <taxon>Sar</taxon>
        <taxon>Alveolata</taxon>
        <taxon>Dinophyceae</taxon>
        <taxon>Suessiales</taxon>
        <taxon>Symbiodiniaceae</taxon>
        <taxon>Cladocopium</taxon>
    </lineage>
</organism>
<evidence type="ECO:0000256" key="2">
    <source>
        <dbReference type="ARBA" id="ARBA00001974"/>
    </source>
</evidence>
<feature type="compositionally biased region" description="Basic and acidic residues" evidence="14">
    <location>
        <begin position="140"/>
        <end position="152"/>
    </location>
</feature>
<dbReference type="PRINTS" id="PR00371">
    <property type="entry name" value="FPNCR"/>
</dbReference>
<dbReference type="EMBL" id="CAMXCT020002450">
    <property type="protein sequence ID" value="CAL1151626.1"/>
    <property type="molecule type" value="Genomic_DNA"/>
</dbReference>
<dbReference type="GO" id="GO:0016491">
    <property type="term" value="F:oxidoreductase activity"/>
    <property type="evidence" value="ECO:0007669"/>
    <property type="project" value="UniProtKB-KW"/>
</dbReference>
<feature type="domain" description="Flavodoxin-like" evidence="15">
    <location>
        <begin position="675"/>
        <end position="815"/>
    </location>
</feature>
<dbReference type="GO" id="GO:0003723">
    <property type="term" value="F:RNA binding"/>
    <property type="evidence" value="ECO:0007669"/>
    <property type="project" value="UniProtKB-KW"/>
</dbReference>
<feature type="compositionally biased region" description="Basic residues" evidence="14">
    <location>
        <begin position="90"/>
        <end position="103"/>
    </location>
</feature>
<dbReference type="InterPro" id="IPR039261">
    <property type="entry name" value="FNR_nucleotide-bd"/>
</dbReference>
<evidence type="ECO:0000313" key="18">
    <source>
        <dbReference type="EMBL" id="CAI3998251.1"/>
    </source>
</evidence>
<evidence type="ECO:0000256" key="5">
    <source>
        <dbReference type="ARBA" id="ARBA00022741"/>
    </source>
</evidence>
<reference evidence="19 20" key="2">
    <citation type="submission" date="2024-05" db="EMBL/GenBank/DDBJ databases">
        <authorList>
            <person name="Chen Y."/>
            <person name="Shah S."/>
            <person name="Dougan E. K."/>
            <person name="Thang M."/>
            <person name="Chan C."/>
        </authorList>
    </citation>
    <scope>NUCLEOTIDE SEQUENCE [LARGE SCALE GENOMIC DNA]</scope>
</reference>
<feature type="region of interest" description="Disordered" evidence="14">
    <location>
        <begin position="215"/>
        <end position="246"/>
    </location>
</feature>
<dbReference type="SUPFAM" id="SSF52343">
    <property type="entry name" value="Ferredoxin reductase-like, C-terminal NADP-linked domain"/>
    <property type="match status" value="1"/>
</dbReference>
<feature type="compositionally biased region" description="Basic and acidic residues" evidence="14">
    <location>
        <begin position="61"/>
        <end position="70"/>
    </location>
</feature>
<evidence type="ECO:0000256" key="6">
    <source>
        <dbReference type="ARBA" id="ARBA00022801"/>
    </source>
</evidence>
<evidence type="ECO:0000256" key="7">
    <source>
        <dbReference type="ARBA" id="ARBA00022806"/>
    </source>
</evidence>
<dbReference type="PROSITE" id="PS50902">
    <property type="entry name" value="FLAVODOXIN_LIKE"/>
    <property type="match status" value="1"/>
</dbReference>
<keyword evidence="6" id="KW-0378">Hydrolase</keyword>
<dbReference type="FunFam" id="1.20.120.1080:FF:000002">
    <property type="entry name" value="Putative ATP-dependent RNA helicase DHX36"/>
    <property type="match status" value="1"/>
</dbReference>
<dbReference type="InterPro" id="IPR011545">
    <property type="entry name" value="DEAD/DEAH_box_helicase_dom"/>
</dbReference>
<gene>
    <name evidence="18" type="ORF">C1SCF055_LOCUS24567</name>
</gene>
<dbReference type="GO" id="GO:0004386">
    <property type="term" value="F:helicase activity"/>
    <property type="evidence" value="ECO:0007669"/>
    <property type="project" value="UniProtKB-KW"/>
</dbReference>
<comment type="caution">
    <text evidence="18">The sequence shown here is derived from an EMBL/GenBank/DDBJ whole genome shotgun (WGS) entry which is preliminary data.</text>
</comment>
<dbReference type="PANTHER" id="PTHR18934">
    <property type="entry name" value="ATP-DEPENDENT RNA HELICASE"/>
    <property type="match status" value="1"/>
</dbReference>
<evidence type="ECO:0000256" key="1">
    <source>
        <dbReference type="ARBA" id="ARBA00001917"/>
    </source>
</evidence>
<dbReference type="Pfam" id="PF00258">
    <property type="entry name" value="Flavodoxin_1"/>
    <property type="match status" value="1"/>
</dbReference>
<dbReference type="SMART" id="SM00847">
    <property type="entry name" value="HA2"/>
    <property type="match status" value="1"/>
</dbReference>
<comment type="similarity">
    <text evidence="13">Belongs to the DExH box helicase family.</text>
</comment>
<dbReference type="PRINTS" id="PR00369">
    <property type="entry name" value="FLAVODOXIN"/>
</dbReference>
<feature type="domain" description="FAD-binding FR-type" evidence="17">
    <location>
        <begin position="859"/>
        <end position="1137"/>
    </location>
</feature>
<evidence type="ECO:0000256" key="13">
    <source>
        <dbReference type="ARBA" id="ARBA00060772"/>
    </source>
</evidence>
<dbReference type="InterPro" id="IPR027417">
    <property type="entry name" value="P-loop_NTPase"/>
</dbReference>
<keyword evidence="11" id="KW-0694">RNA-binding</keyword>
<feature type="region of interest" description="Disordered" evidence="14">
    <location>
        <begin position="56"/>
        <end position="157"/>
    </location>
</feature>
<dbReference type="Pfam" id="PF26026">
    <property type="entry name" value="RNA_hel_CTD"/>
    <property type="match status" value="1"/>
</dbReference>
<dbReference type="Gene3D" id="3.40.50.80">
    <property type="entry name" value="Nucleotide-binding domain of ferredoxin-NADP reductase (FNR) module"/>
    <property type="match status" value="1"/>
</dbReference>
<dbReference type="Gene3D" id="2.40.30.10">
    <property type="entry name" value="Translation factors"/>
    <property type="match status" value="1"/>
</dbReference>
<dbReference type="PROSITE" id="PS51192">
    <property type="entry name" value="HELICASE_ATP_BIND_1"/>
    <property type="match status" value="1"/>
</dbReference>
<dbReference type="PROSITE" id="PS51384">
    <property type="entry name" value="FAD_FR"/>
    <property type="match status" value="1"/>
</dbReference>
<dbReference type="CDD" id="cd17917">
    <property type="entry name" value="DEXHc_RHA-like"/>
    <property type="match status" value="1"/>
</dbReference>
<dbReference type="InterPro" id="IPR003097">
    <property type="entry name" value="CysJ-like_FAD-binding"/>
</dbReference>
<dbReference type="InterPro" id="IPR017927">
    <property type="entry name" value="FAD-bd_FR_type"/>
</dbReference>
<dbReference type="GO" id="GO:0005524">
    <property type="term" value="F:ATP binding"/>
    <property type="evidence" value="ECO:0007669"/>
    <property type="project" value="UniProtKB-KW"/>
</dbReference>
<dbReference type="Pfam" id="PF04408">
    <property type="entry name" value="WHD_HA2"/>
    <property type="match status" value="1"/>
</dbReference>
<dbReference type="InterPro" id="IPR001709">
    <property type="entry name" value="Flavoprot_Pyr_Nucl_cyt_Rdtase"/>
</dbReference>
<dbReference type="Pfam" id="PF21010">
    <property type="entry name" value="HA2_C"/>
    <property type="match status" value="1"/>
</dbReference>
<evidence type="ECO:0000256" key="12">
    <source>
        <dbReference type="ARBA" id="ARBA00023002"/>
    </source>
</evidence>
<keyword evidence="3" id="KW-0285">Flavoprotein</keyword>
<evidence type="ECO:0000256" key="11">
    <source>
        <dbReference type="ARBA" id="ARBA00022884"/>
    </source>
</evidence>
<reference evidence="18" key="1">
    <citation type="submission" date="2022-10" db="EMBL/GenBank/DDBJ databases">
        <authorList>
            <person name="Chen Y."/>
            <person name="Dougan E. K."/>
            <person name="Chan C."/>
            <person name="Rhodes N."/>
            <person name="Thang M."/>
        </authorList>
    </citation>
    <scope>NUCLEOTIDE SEQUENCE</scope>
</reference>
<evidence type="ECO:0000256" key="4">
    <source>
        <dbReference type="ARBA" id="ARBA00022643"/>
    </source>
</evidence>
<keyword evidence="9" id="KW-0067">ATP-binding</keyword>
<dbReference type="InterPro" id="IPR059023">
    <property type="entry name" value="RNA_hel_CTD"/>
</dbReference>
<feature type="compositionally biased region" description="Basic and acidic residues" evidence="14">
    <location>
        <begin position="107"/>
        <end position="121"/>
    </location>
</feature>
<evidence type="ECO:0000256" key="9">
    <source>
        <dbReference type="ARBA" id="ARBA00022840"/>
    </source>
</evidence>
<keyword evidence="10" id="KW-0521">NADP</keyword>
<proteinExistence type="inferred from homology"/>
<dbReference type="Pfam" id="PF00270">
    <property type="entry name" value="DEAD"/>
    <property type="match status" value="1"/>
</dbReference>
<evidence type="ECO:0000313" key="19">
    <source>
        <dbReference type="EMBL" id="CAL4785563.1"/>
    </source>
</evidence>
<dbReference type="Pfam" id="PF00175">
    <property type="entry name" value="NAD_binding_1"/>
    <property type="match status" value="1"/>
</dbReference>
<keyword evidence="20" id="KW-1185">Reference proteome</keyword>
<dbReference type="InterPro" id="IPR023173">
    <property type="entry name" value="NADPH_Cyt_P450_Rdtase_alpha"/>
</dbReference>
<evidence type="ECO:0000256" key="3">
    <source>
        <dbReference type="ARBA" id="ARBA00022630"/>
    </source>
</evidence>
<sequence length="2328" mass="256499">MSGRGKGGKCAAKGKSYEKGRSPGKSSPPDDYFELKNSKVTLGEDSRDEILALIAAFRRGPKAEKPKERDGLEDEGDSGCEEEESPTSNRQKRKEQIRLKKNLMKQLLEEDKREAGEDLKGGKATKNSKPDSSHVQVRVSYRDERKPSDKPKGPVLIRRGAADAVEEFLDLAKKKLNINGKKKLWIYKQGDVQVPLDKTSDLADNSVLVVSMRDVASSQPVEQEEPSEQPTSLSEEKEAFQSAPSMPDLETVRAAYAQRAASAAPPLTPAEQKSTSGDLLLAWESYQEKRDLLRARASLPAAEVRSSFLEALDSNQVVVVAGETGSGKTTQCPNFILEAASAEGRGGEVSIVCTQPRRIAAVGVATRVADERGESVGGHVGYAVRLDARATRYTRLLFCTTGVLLNRLNASPDLEGVTHIVLDEVHERSLHTDFLLTILRELLHRRRDLKLVLMSATMQQSIFSDYFAGLVQDGKVPVINVSGRTYPVTVRYEGHVQAASKGSPMPAASPPENVDEDADFEAEVKRQYGRGAKEVRISPAVRSSCDLRQIASLCATILTGKYEPDDESDREGGSILIFLPGHAEIENCISQLRGQRGVGERAWILPLHGSMSVQQQQRVFKRPPVQLQVWEVLLISSTHVTNESLRLAHAIPYGKSQWSSFEAMAPVADSNAPTVAIFYGSQTGTAEETAWELAREGRRKGYAMEPQAMDSWLRSISFAIFVVSTTGQGDPPLNMRRLWQEMLPATLPNTLLERLSYEVFGLGDRRYREFNYAARKLHARLQSLGATPFFRLGLGDDQHDFGMEQELDPWCEGMWEALKLPPGLPDPDVDLRYEVEELGETQNGQNGQNGTAHDDLPEDGSFWADLLDKESLCTAASDVDVWNIRLRLPHGEHYAAGDVLVVWPRTEPSLVKRFVVDTLERSLKEPVRIRPRSPSSACPFPSRPITLEEIFSRYIDVTAVPSRHFFHVLSLYTSDELHKKKLSEFASRSLEAKDALYEYCKRERRSAAEVMWDFWTARPPLNALISALPLLRPRRYSIASSPGWAGCGRSTAAWSLLSRPFWWKATTSSCMSRIMADIWGERAPKGLSEDLDLCVGIVNSVTRSNREVKGLCSNFMKDALVGSRFQCSLEKGTLQLPPLQVPLILVCPGTGLSPCRALVQERHQQVMTAKSLPARFQHGLKDLMFLGFRHQDGDFLYGQEWSTFSSWLSIHIAFSRDHEDKKVYVQDLIEEQGQHVCKLLDAGAMIFVCGRSHPMPSQVFDAFVEVLELNGMAKDAAANRIPAVHLRHLGLKPLPPNSVAAVLVLYVGLARFSTVWVSQAAAKQRAGRAGRTRPGVCWRLCRQDFFEKELPKHTLCEMQRTPLEELVLQLRLLQLGDHPGDFLRRAPEPPALEAVERAIRALVAIGALENDSQLRLTPLGFHLAHMPVDVRIGKMLVYGSLCKCLAPILTIAACLSQRSPFIRNFNRTKEEQQVQERQNAWGELHSDQLAAAKAYEKYHEQRRQGSRENAWAICDRFGLSSSTLDDVAQLRQQFLRHLAETGFANAEAGEDGGDQVNVHQYNLSLVRCVMCAGLFPNVAQVQRQSHARGTYHIFVSRQRERCAPHPSSLNFRQGNEFAANHGWLLFHDKVKTSQVYLHDTTLVGSLPILLFGGELKILSKERKCVTVDGMVFETKDEKAAVLFKELRRELDRLLLLKVANPSEDLATSAEPLLLTAQVSSHLTHHVIMMYRYIRRPVCVCAVLVHAACGAKQYNELGAAVKGTSVLQTQHQVEVSQQVQKSSCNESEVLCEGTFYSFFPWDYTCASHKEGCPVSCRSGEHVCTTPPMCENCAAVNYCSGQPCPTVCGYDQLLCDSPGKGTDPSCADKETGCPVVCAEIDYQCHTPPSCEGCTAVNWCSSAPCPANCKDHEISCSAPSGSYCADFDQGCPATCKNEEYECKRTGLKAGQAGVHYCSPVPCPPVCNETEVPCGDSDEVEFCMPKEQGCPVKCADSQYTCSSPPECDNCTGLNWCSVAPCPVLCKVHEISCSRGNGSNFCVNRTEGCPVDCSSEETACHWPPLAPNHQGMNWCSMEPCPMTCNSSQLACPQEDGSGVCVDKAEGCPAKCHDGEFSCHAPPPEEGGYGSNWCSTAPCQPNCTKHEVACGNADHVYTCFAKSDGCPVNCSHDEHACHSVAACKGCVAVNWCSTSTCPSVCAEDEIACSIYGQKKHGKGEGGEAKHSTFDCRPKKDGCPVDCGHDENACFTPPACEDCLGMHWCSKEPCPLVCNSTEMGCLSANGTEFCVETTAGCPVSCRDEEYVCHLPPTCDECVGTNWCSESPCAATLSER</sequence>
<evidence type="ECO:0000256" key="14">
    <source>
        <dbReference type="SAM" id="MobiDB-lite"/>
    </source>
</evidence>
<evidence type="ECO:0000259" key="17">
    <source>
        <dbReference type="PROSITE" id="PS51384"/>
    </source>
</evidence>
<dbReference type="SUPFAM" id="SSF52540">
    <property type="entry name" value="P-loop containing nucleoside triphosphate hydrolases"/>
    <property type="match status" value="2"/>
</dbReference>